<evidence type="ECO:0000313" key="2">
    <source>
        <dbReference type="Proteomes" id="UP000029443"/>
    </source>
</evidence>
<organism evidence="1 2">
    <name type="scientific">Alcanivorax jadensis T9</name>
    <dbReference type="NCBI Taxonomy" id="1177181"/>
    <lineage>
        <taxon>Bacteria</taxon>
        <taxon>Pseudomonadati</taxon>
        <taxon>Pseudomonadota</taxon>
        <taxon>Gammaproteobacteria</taxon>
        <taxon>Oceanospirillales</taxon>
        <taxon>Alcanivoracaceae</taxon>
        <taxon>Alcanivorax</taxon>
    </lineage>
</organism>
<comment type="caution">
    <text evidence="1">The sequence shown here is derived from an EMBL/GenBank/DDBJ whole genome shotgun (WGS) entry which is preliminary data.</text>
</comment>
<name>A0ABR4W9U0_9GAMM</name>
<reference evidence="1 2" key="1">
    <citation type="submission" date="2012-09" db="EMBL/GenBank/DDBJ databases">
        <title>Genome Sequence of alkane-degrading Bacterium Alcanivorax jadensis T9.</title>
        <authorList>
            <person name="Lai Q."/>
            <person name="Shao Z."/>
        </authorList>
    </citation>
    <scope>NUCLEOTIDE SEQUENCE [LARGE SCALE GENOMIC DNA]</scope>
    <source>
        <strain evidence="1 2">T9</strain>
    </source>
</reference>
<gene>
    <name evidence="1" type="ORF">T9A_02751</name>
</gene>
<dbReference type="Proteomes" id="UP000029443">
    <property type="component" value="Unassembled WGS sequence"/>
</dbReference>
<keyword evidence="2" id="KW-1185">Reference proteome</keyword>
<dbReference type="EMBL" id="ARXU01000013">
    <property type="protein sequence ID" value="KGD60178.1"/>
    <property type="molecule type" value="Genomic_DNA"/>
</dbReference>
<proteinExistence type="predicted"/>
<sequence length="93" mass="10537">MLEGNPGWMSDFLEEMGLPASAAFQGYVLYHRESDSFVADAPDPSFPHYVKPCAWAHRYPYIMLARDAAMDMEDGMQVQVLFRLGGQFLAYPI</sequence>
<accession>A0ABR4W9U0</accession>
<evidence type="ECO:0000313" key="1">
    <source>
        <dbReference type="EMBL" id="KGD60178.1"/>
    </source>
</evidence>
<protein>
    <submittedName>
        <fullName evidence="1">Uncharacterized protein</fullName>
    </submittedName>
</protein>